<dbReference type="Pfam" id="PF13424">
    <property type="entry name" value="TPR_12"/>
    <property type="match status" value="2"/>
</dbReference>
<proteinExistence type="predicted"/>
<dbReference type="SMART" id="SM00028">
    <property type="entry name" value="TPR"/>
    <property type="match status" value="4"/>
</dbReference>
<evidence type="ECO:0000313" key="3">
    <source>
        <dbReference type="EMBL" id="GAA2788735.1"/>
    </source>
</evidence>
<dbReference type="InterPro" id="IPR011990">
    <property type="entry name" value="TPR-like_helical_dom_sf"/>
</dbReference>
<dbReference type="RefSeq" id="WP_344679676.1">
    <property type="nucleotide sequence ID" value="NZ_BAAAUX010000011.1"/>
</dbReference>
<evidence type="ECO:0008006" key="5">
    <source>
        <dbReference type="Google" id="ProtNLM"/>
    </source>
</evidence>
<evidence type="ECO:0000256" key="1">
    <source>
        <dbReference type="ARBA" id="ARBA00022737"/>
    </source>
</evidence>
<dbReference type="PANTHER" id="PTHR45641">
    <property type="entry name" value="TETRATRICOPEPTIDE REPEAT PROTEIN (AFU_ORTHOLOGUE AFUA_6G03870)"/>
    <property type="match status" value="1"/>
</dbReference>
<accession>A0ABN3VBE0</accession>
<gene>
    <name evidence="3" type="ORF">GCM10010470_24220</name>
</gene>
<comment type="caution">
    <text evidence="3">The sequence shown here is derived from an EMBL/GenBank/DDBJ whole genome shotgun (WGS) entry which is preliminary data.</text>
</comment>
<dbReference type="PANTHER" id="PTHR45641:SF19">
    <property type="entry name" value="NEPHROCYSTIN-3"/>
    <property type="match status" value="1"/>
</dbReference>
<sequence length="257" mass="27869">MGNGRRWTAGALRALAVRERERGRYVRAARWHRAAAAIATRNRDPALIAFLNDWGVSCKFAGLFDEGESAYRRAVALGPTSEQTAVLAHNLGGLAHARGDMAAAEPHARRALELRRASRSPDHPDVAAELAALAPILHGLGRYAEAEAMFREALEIFGTDHREAGFVLGNLGALMQDAGHVDQAAACYEESLRIKERALGPHHPAVAITLSNLGLLRLRRGGDARAPLDRALTIMRARLAPDHPALRACEARRARCP</sequence>
<keyword evidence="1" id="KW-0677">Repeat</keyword>
<dbReference type="Proteomes" id="UP001500979">
    <property type="component" value="Unassembled WGS sequence"/>
</dbReference>
<protein>
    <recommendedName>
        <fullName evidence="5">Tetratricopeptide repeat protein</fullName>
    </recommendedName>
</protein>
<keyword evidence="4" id="KW-1185">Reference proteome</keyword>
<evidence type="ECO:0000313" key="4">
    <source>
        <dbReference type="Proteomes" id="UP001500979"/>
    </source>
</evidence>
<keyword evidence="2" id="KW-0802">TPR repeat</keyword>
<organism evidence="3 4">
    <name type="scientific">Saccharopolyspora taberi</name>
    <dbReference type="NCBI Taxonomy" id="60895"/>
    <lineage>
        <taxon>Bacteria</taxon>
        <taxon>Bacillati</taxon>
        <taxon>Actinomycetota</taxon>
        <taxon>Actinomycetes</taxon>
        <taxon>Pseudonocardiales</taxon>
        <taxon>Pseudonocardiaceae</taxon>
        <taxon>Saccharopolyspora</taxon>
    </lineage>
</organism>
<evidence type="ECO:0000256" key="2">
    <source>
        <dbReference type="ARBA" id="ARBA00022803"/>
    </source>
</evidence>
<dbReference type="EMBL" id="BAAAUX010000011">
    <property type="protein sequence ID" value="GAA2788735.1"/>
    <property type="molecule type" value="Genomic_DNA"/>
</dbReference>
<dbReference type="InterPro" id="IPR019734">
    <property type="entry name" value="TPR_rpt"/>
</dbReference>
<dbReference type="Gene3D" id="1.25.40.10">
    <property type="entry name" value="Tetratricopeptide repeat domain"/>
    <property type="match status" value="2"/>
</dbReference>
<name>A0ABN3VBE0_9PSEU</name>
<dbReference type="SUPFAM" id="SSF48452">
    <property type="entry name" value="TPR-like"/>
    <property type="match status" value="2"/>
</dbReference>
<reference evidence="3 4" key="1">
    <citation type="journal article" date="2019" name="Int. J. Syst. Evol. Microbiol.">
        <title>The Global Catalogue of Microorganisms (GCM) 10K type strain sequencing project: providing services to taxonomists for standard genome sequencing and annotation.</title>
        <authorList>
            <consortium name="The Broad Institute Genomics Platform"/>
            <consortium name="The Broad Institute Genome Sequencing Center for Infectious Disease"/>
            <person name="Wu L."/>
            <person name="Ma J."/>
        </authorList>
    </citation>
    <scope>NUCLEOTIDE SEQUENCE [LARGE SCALE GENOMIC DNA]</scope>
    <source>
        <strain evidence="3 4">JCM 9383</strain>
    </source>
</reference>